<name>A0ABT9ZWJ3_9BACI</name>
<gene>
    <name evidence="1" type="ORF">J2S74_002986</name>
</gene>
<dbReference type="EMBL" id="JAUSUG010000011">
    <property type="protein sequence ID" value="MDQ0255604.1"/>
    <property type="molecule type" value="Genomic_DNA"/>
</dbReference>
<sequence length="135" mass="15788">MDVISLINNNKITYQDGEYIYFLLDGEEVVYVGKTIKPFPPIPNHRDKIFTDVSILPIDSFDFEGTADVLLIDLLIKLLPKYNTTLPTNERYMTKGIIKKRFDVNGYELNRLIKKNGAKTIFHDFYDIKDIFLYE</sequence>
<reference evidence="1 2" key="1">
    <citation type="submission" date="2023-07" db="EMBL/GenBank/DDBJ databases">
        <title>Genomic Encyclopedia of Type Strains, Phase IV (KMG-IV): sequencing the most valuable type-strain genomes for metagenomic binning, comparative biology and taxonomic classification.</title>
        <authorList>
            <person name="Goeker M."/>
        </authorList>
    </citation>
    <scope>NUCLEOTIDE SEQUENCE [LARGE SCALE GENOMIC DNA]</scope>
    <source>
        <strain evidence="1 2">DSM 9768</strain>
    </source>
</reference>
<dbReference type="Proteomes" id="UP001230005">
    <property type="component" value="Unassembled WGS sequence"/>
</dbReference>
<evidence type="ECO:0000313" key="1">
    <source>
        <dbReference type="EMBL" id="MDQ0255604.1"/>
    </source>
</evidence>
<accession>A0ABT9ZWJ3</accession>
<protein>
    <submittedName>
        <fullName evidence="1">Uncharacterized protein</fullName>
    </submittedName>
</protein>
<evidence type="ECO:0000313" key="2">
    <source>
        <dbReference type="Proteomes" id="UP001230005"/>
    </source>
</evidence>
<organism evidence="1 2">
    <name type="scientific">Evansella vedderi</name>
    <dbReference type="NCBI Taxonomy" id="38282"/>
    <lineage>
        <taxon>Bacteria</taxon>
        <taxon>Bacillati</taxon>
        <taxon>Bacillota</taxon>
        <taxon>Bacilli</taxon>
        <taxon>Bacillales</taxon>
        <taxon>Bacillaceae</taxon>
        <taxon>Evansella</taxon>
    </lineage>
</organism>
<dbReference type="RefSeq" id="WP_307326607.1">
    <property type="nucleotide sequence ID" value="NZ_JAUSUG010000011.1"/>
</dbReference>
<keyword evidence="2" id="KW-1185">Reference proteome</keyword>
<proteinExistence type="predicted"/>
<comment type="caution">
    <text evidence="1">The sequence shown here is derived from an EMBL/GenBank/DDBJ whole genome shotgun (WGS) entry which is preliminary data.</text>
</comment>